<name>A0A0C2ETM8_9PSED</name>
<organism evidence="3 4">
    <name type="scientific">Pseudomonas batumici</name>
    <dbReference type="NCBI Taxonomy" id="226910"/>
    <lineage>
        <taxon>Bacteria</taxon>
        <taxon>Pseudomonadati</taxon>
        <taxon>Pseudomonadota</taxon>
        <taxon>Gammaproteobacteria</taxon>
        <taxon>Pseudomonadales</taxon>
        <taxon>Pseudomonadaceae</taxon>
        <taxon>Pseudomonas</taxon>
    </lineage>
</organism>
<evidence type="ECO:0000256" key="2">
    <source>
        <dbReference type="SAM" id="SignalP"/>
    </source>
</evidence>
<keyword evidence="2" id="KW-0732">Signal</keyword>
<feature type="signal peptide" evidence="2">
    <location>
        <begin position="1"/>
        <end position="17"/>
    </location>
</feature>
<evidence type="ECO:0000313" key="4">
    <source>
        <dbReference type="Proteomes" id="UP000031535"/>
    </source>
</evidence>
<sequence length="258" mass="28622">MRAVLYALALMSAPVLAAPPPLRFSVTDGWSMPLIQIEHGQPTQGILYDLMTSLAHQVGSPARFHVLPRTRVQSAMERGEIDVRCYVAQSWLPNLSDDYLWSVALLTQRDMLVSKATPPPSLALQNLETQRLGTVLGYSYPSLRAQFESGRLIRDDARNQEQVLQKLAAGRYAYAISSQWGLDWFNQTQMPDRQLHAVMVVQEQAVGCVVRNDPALPVQRILGTLLRMKMSGEIDRIIQLYTGHGEPMDATPSGGAAP</sequence>
<feature type="chain" id="PRO_5002160248" evidence="2">
    <location>
        <begin position="18"/>
        <end position="258"/>
    </location>
</feature>
<dbReference type="PANTHER" id="PTHR35936:SF6">
    <property type="entry name" value="AMINO ACID ABC TRANSPORTER SUBSTRATE-BINDING PAAT FAMILY PROTEIN"/>
    <property type="match status" value="1"/>
</dbReference>
<comment type="caution">
    <text evidence="3">The sequence shown here is derived from an EMBL/GenBank/DDBJ whole genome shotgun (WGS) entry which is preliminary data.</text>
</comment>
<proteinExistence type="inferred from homology"/>
<evidence type="ECO:0000256" key="1">
    <source>
        <dbReference type="ARBA" id="ARBA00010333"/>
    </source>
</evidence>
<dbReference type="RefSeq" id="WP_040070422.1">
    <property type="nucleotide sequence ID" value="NZ_JXDG01000057.1"/>
</dbReference>
<accession>A0A0C2ETM8</accession>
<comment type="similarity">
    <text evidence="1">Belongs to the bacterial solute-binding protein 3 family.</text>
</comment>
<dbReference type="SUPFAM" id="SSF53850">
    <property type="entry name" value="Periplasmic binding protein-like II"/>
    <property type="match status" value="1"/>
</dbReference>
<dbReference type="Gene3D" id="3.40.190.10">
    <property type="entry name" value="Periplasmic binding protein-like II"/>
    <property type="match status" value="2"/>
</dbReference>
<dbReference type="PANTHER" id="PTHR35936">
    <property type="entry name" value="MEMBRANE-BOUND LYTIC MUREIN TRANSGLYCOSYLASE F"/>
    <property type="match status" value="1"/>
</dbReference>
<dbReference type="Proteomes" id="UP000031535">
    <property type="component" value="Unassembled WGS sequence"/>
</dbReference>
<keyword evidence="4" id="KW-1185">Reference proteome</keyword>
<dbReference type="EMBL" id="JXDG01000057">
    <property type="protein sequence ID" value="KIH81933.1"/>
    <property type="molecule type" value="Genomic_DNA"/>
</dbReference>
<dbReference type="STRING" id="226910.UCMB321_4238"/>
<protein>
    <submittedName>
        <fullName evidence="3">Uncharacterized protein</fullName>
    </submittedName>
</protein>
<dbReference type="OrthoDB" id="8581336at2"/>
<reference evidence="3 4" key="1">
    <citation type="submission" date="2015-01" db="EMBL/GenBank/DDBJ databases">
        <title>Complete genome of Pseudomonas batumici UCM B-321 producer of the batumin antibiotic with strong antistaphilococcal and potential anticancer activity.</title>
        <authorList>
            <person name="Klochko V.V."/>
            <person name="Zelena L.B."/>
            <person name="Elena K.A."/>
            <person name="Reva O.N."/>
        </authorList>
    </citation>
    <scope>NUCLEOTIDE SEQUENCE [LARGE SCALE GENOMIC DNA]</scope>
    <source>
        <strain evidence="3 4">UCM B-321</strain>
    </source>
</reference>
<dbReference type="AlphaFoldDB" id="A0A0C2ETM8"/>
<gene>
    <name evidence="3" type="ORF">UCMB321_4238</name>
</gene>
<evidence type="ECO:0000313" key="3">
    <source>
        <dbReference type="EMBL" id="KIH81933.1"/>
    </source>
</evidence>
<dbReference type="PATRIC" id="fig|226910.6.peg.4231"/>